<evidence type="ECO:0000256" key="2">
    <source>
        <dbReference type="ARBA" id="ARBA00005001"/>
    </source>
</evidence>
<dbReference type="PANTHER" id="PTHR43867">
    <property type="entry name" value="CELLULOSE SYNTHASE CATALYTIC SUBUNIT A [UDP-FORMING]"/>
    <property type="match status" value="1"/>
</dbReference>
<evidence type="ECO:0000313" key="16">
    <source>
        <dbReference type="Proteomes" id="UP000245680"/>
    </source>
</evidence>
<feature type="transmembrane region" description="Helical" evidence="13">
    <location>
        <begin position="547"/>
        <end position="572"/>
    </location>
</feature>
<feature type="region of interest" description="Disordered" evidence="12">
    <location>
        <begin position="1"/>
        <end position="21"/>
    </location>
</feature>
<reference evidence="15 16" key="1">
    <citation type="submission" date="2018-05" db="EMBL/GenBank/DDBJ databases">
        <title>Rhodobacteraceae gen. nov., sp. nov. isolated from sea water.</title>
        <authorList>
            <person name="Ren Y."/>
        </authorList>
    </citation>
    <scope>NUCLEOTIDE SEQUENCE [LARGE SCALE GENOMIC DNA]</scope>
    <source>
        <strain evidence="15 16">TG-679</strain>
    </source>
</reference>
<keyword evidence="5" id="KW-1003">Cell membrane</keyword>
<dbReference type="RefSeq" id="WP_109811093.1">
    <property type="nucleotide sequence ID" value="NZ_QGKU01000029.1"/>
</dbReference>
<dbReference type="GO" id="GO:0016758">
    <property type="term" value="F:hexosyltransferase activity"/>
    <property type="evidence" value="ECO:0007669"/>
    <property type="project" value="TreeGrafter"/>
</dbReference>
<comment type="subcellular location">
    <subcellularLocation>
        <location evidence="1">Cell inner membrane</location>
        <topology evidence="1">Multi-pass membrane protein</topology>
    </subcellularLocation>
</comment>
<dbReference type="CDD" id="cd04191">
    <property type="entry name" value="Glucan_BSP_MdoH"/>
    <property type="match status" value="1"/>
</dbReference>
<dbReference type="InterPro" id="IPR050321">
    <property type="entry name" value="Glycosyltr_2/OpgH_subfam"/>
</dbReference>
<comment type="caution">
    <text evidence="15">The sequence shown here is derived from an EMBL/GenBank/DDBJ whole genome shotgun (WGS) entry which is preliminary data.</text>
</comment>
<dbReference type="InterPro" id="IPR029044">
    <property type="entry name" value="Nucleotide-diphossugar_trans"/>
</dbReference>
<keyword evidence="9 13" id="KW-0812">Transmembrane</keyword>
<proteinExistence type="inferred from homology"/>
<evidence type="ECO:0000256" key="12">
    <source>
        <dbReference type="SAM" id="MobiDB-lite"/>
    </source>
</evidence>
<evidence type="ECO:0000256" key="9">
    <source>
        <dbReference type="ARBA" id="ARBA00022692"/>
    </source>
</evidence>
<dbReference type="NCBIfam" id="NF003958">
    <property type="entry name" value="PRK05454.2-1"/>
    <property type="match status" value="1"/>
</dbReference>
<evidence type="ECO:0000256" key="10">
    <source>
        <dbReference type="ARBA" id="ARBA00022989"/>
    </source>
</evidence>
<feature type="transmembrane region" description="Helical" evidence="13">
    <location>
        <begin position="41"/>
        <end position="60"/>
    </location>
</feature>
<evidence type="ECO:0000256" key="11">
    <source>
        <dbReference type="ARBA" id="ARBA00023136"/>
    </source>
</evidence>
<dbReference type="InterPro" id="IPR001173">
    <property type="entry name" value="Glyco_trans_2-like"/>
</dbReference>
<dbReference type="AlphaFoldDB" id="A0A2V2LH41"/>
<comment type="similarity">
    <text evidence="3">Belongs to the glycosyltransferase 2 family. OpgH subfamily.</text>
</comment>
<keyword evidence="6" id="KW-0997">Cell inner membrane</keyword>
<feature type="transmembrane region" description="Helical" evidence="13">
    <location>
        <begin position="444"/>
        <end position="468"/>
    </location>
</feature>
<dbReference type="PANTHER" id="PTHR43867:SF5">
    <property type="entry name" value="GLUCANS BIOSYNTHESIS GLUCOSYLTRANSFERASE H"/>
    <property type="match status" value="1"/>
</dbReference>
<dbReference type="Proteomes" id="UP000245680">
    <property type="component" value="Unassembled WGS sequence"/>
</dbReference>
<evidence type="ECO:0000313" key="15">
    <source>
        <dbReference type="EMBL" id="PWR03301.1"/>
    </source>
</evidence>
<gene>
    <name evidence="15" type="ORF">DKT77_07515</name>
</gene>
<feature type="domain" description="Glycosyltransferase 2-like" evidence="14">
    <location>
        <begin position="220"/>
        <end position="444"/>
    </location>
</feature>
<sequence>MTVRAQPRAGAVPPRAPLAMPTRPLAPFAPRHRLAQGGRVHAARAVAFGGAAGLSVLGFTQMSQVFGNESSTLLQTLLLALFTVTFGWIALSATQALAAAFAAPPPPDDGGAASGCGAGRTAILMPVYNEDPAATCAALQAMGEGIAQRGLGDAFEIFVLSDTTDPAVWVRETACHAALRRALHGKMQVWYRRRKRNIGRKAGNLRDFVEGWGARYDHMLVLDADSLMDPDTVIALAHRMAVAPRLGILQTVPVLAGGRTVFARLQEFAGRVYGPVIARGVSAWQGRDGNYWGHNAIIRTAAFAQCCGLPELPGRSPFGGHVLSHDFVEAALIRRGGWEVRMDPDLGGSWEGAPQTLLDLAARDRRWAQGNLQHAAVLGAPGLAWANRAHFLIGIGSYLMSSVWLALLVTGGLLTGQSLIYEREYFSDGPQLFPHWPVFDAERMMWLLALSMALLFLPKITGIVRALVLPALRRSFGGGWRILGGAALEVVLSALIAPVLMLFQVRQVVEILAGRDGGWSAQSRDAADMPWRRAIAAHVGQVALGTAALVAVVILAPAQIVWLAPVLVGLVLAPVLSRQTGRVADGTLGRLLWIPEDRNVPEVARRCAALKAAYVNAAGVSPADLLSDQTLAAIHLDARMDDQAPDMVTGGSGGTDLDLVTGAAKLAAASHPDEALSWLSPAETRAVLGDGPALRRACARFSDSTAGAPARRGA</sequence>
<dbReference type="Pfam" id="PF13632">
    <property type="entry name" value="Glyco_trans_2_3"/>
    <property type="match status" value="1"/>
</dbReference>
<name>A0A2V2LH41_9RHOB</name>
<comment type="pathway">
    <text evidence="2">Glycan metabolism; osmoregulated periplasmic glucan (OPG) biosynthesis.</text>
</comment>
<feature type="transmembrane region" description="Helical" evidence="13">
    <location>
        <begin position="72"/>
        <end position="91"/>
    </location>
</feature>
<dbReference type="GO" id="GO:0005886">
    <property type="term" value="C:plasma membrane"/>
    <property type="evidence" value="ECO:0007669"/>
    <property type="project" value="UniProtKB-SubCell"/>
</dbReference>
<evidence type="ECO:0000256" key="13">
    <source>
        <dbReference type="SAM" id="Phobius"/>
    </source>
</evidence>
<dbReference type="Gene3D" id="3.90.550.10">
    <property type="entry name" value="Spore Coat Polysaccharide Biosynthesis Protein SpsA, Chain A"/>
    <property type="match status" value="1"/>
</dbReference>
<evidence type="ECO:0000256" key="1">
    <source>
        <dbReference type="ARBA" id="ARBA00004429"/>
    </source>
</evidence>
<accession>A0A2V2LH41</accession>
<evidence type="ECO:0000256" key="7">
    <source>
        <dbReference type="ARBA" id="ARBA00022676"/>
    </source>
</evidence>
<keyword evidence="10 13" id="KW-1133">Transmembrane helix</keyword>
<protein>
    <recommendedName>
        <fullName evidence="4">Glucans biosynthesis glucosyltransferase H</fullName>
    </recommendedName>
</protein>
<dbReference type="OrthoDB" id="9775281at2"/>
<evidence type="ECO:0000256" key="4">
    <source>
        <dbReference type="ARBA" id="ARBA00020585"/>
    </source>
</evidence>
<evidence type="ECO:0000256" key="6">
    <source>
        <dbReference type="ARBA" id="ARBA00022519"/>
    </source>
</evidence>
<keyword evidence="7" id="KW-0328">Glycosyltransferase</keyword>
<evidence type="ECO:0000256" key="8">
    <source>
        <dbReference type="ARBA" id="ARBA00022679"/>
    </source>
</evidence>
<evidence type="ECO:0000256" key="3">
    <source>
        <dbReference type="ARBA" id="ARBA00009337"/>
    </source>
</evidence>
<keyword evidence="11 13" id="KW-0472">Membrane</keyword>
<dbReference type="NCBIfam" id="NF003962">
    <property type="entry name" value="PRK05454.2-5"/>
    <property type="match status" value="1"/>
</dbReference>
<keyword evidence="8 15" id="KW-0808">Transferase</keyword>
<feature type="transmembrane region" description="Helical" evidence="13">
    <location>
        <begin position="480"/>
        <end position="503"/>
    </location>
</feature>
<evidence type="ECO:0000256" key="5">
    <source>
        <dbReference type="ARBA" id="ARBA00022475"/>
    </source>
</evidence>
<dbReference type="SUPFAM" id="SSF53448">
    <property type="entry name" value="Nucleotide-diphospho-sugar transferases"/>
    <property type="match status" value="1"/>
</dbReference>
<evidence type="ECO:0000259" key="14">
    <source>
        <dbReference type="Pfam" id="PF13632"/>
    </source>
</evidence>
<feature type="transmembrane region" description="Helical" evidence="13">
    <location>
        <begin position="391"/>
        <end position="414"/>
    </location>
</feature>
<keyword evidence="16" id="KW-1185">Reference proteome</keyword>
<dbReference type="EMBL" id="QGKU01000029">
    <property type="protein sequence ID" value="PWR03301.1"/>
    <property type="molecule type" value="Genomic_DNA"/>
</dbReference>
<organism evidence="15 16">
    <name type="scientific">Meridianimarinicoccus roseus</name>
    <dbReference type="NCBI Taxonomy" id="2072018"/>
    <lineage>
        <taxon>Bacteria</taxon>
        <taxon>Pseudomonadati</taxon>
        <taxon>Pseudomonadota</taxon>
        <taxon>Alphaproteobacteria</taxon>
        <taxon>Rhodobacterales</taxon>
        <taxon>Paracoccaceae</taxon>
        <taxon>Meridianimarinicoccus</taxon>
    </lineage>
</organism>